<protein>
    <recommendedName>
        <fullName evidence="4">mitochondrial intermediate peptidase</fullName>
        <ecNumber evidence="4">3.4.24.59</ecNumber>
    </recommendedName>
</protein>
<evidence type="ECO:0000256" key="4">
    <source>
        <dbReference type="ARBA" id="ARBA00012441"/>
    </source>
</evidence>
<evidence type="ECO:0000256" key="12">
    <source>
        <dbReference type="ARBA" id="ARBA00025208"/>
    </source>
</evidence>
<keyword evidence="9" id="KW-0809">Transit peptide</keyword>
<dbReference type="AlphaFoldDB" id="A0AAF0F6I0"/>
<evidence type="ECO:0000256" key="3">
    <source>
        <dbReference type="ARBA" id="ARBA00006040"/>
    </source>
</evidence>
<dbReference type="InterPro" id="IPR045090">
    <property type="entry name" value="Pept_M3A_M3B"/>
</dbReference>
<dbReference type="PANTHER" id="PTHR11804">
    <property type="entry name" value="PROTEASE M3 THIMET OLIGOPEPTIDASE-RELATED"/>
    <property type="match status" value="1"/>
</dbReference>
<dbReference type="Gene3D" id="3.40.390.10">
    <property type="entry name" value="Collagenase (Catalytic Domain)"/>
    <property type="match status" value="1"/>
</dbReference>
<keyword evidence="6 13" id="KW-0479">Metal-binding</keyword>
<comment type="catalytic activity">
    <reaction evidence="1">
        <text>Release of an N-terminal octapeptide as second stage of processing of some proteins imported into the mitochondrion.</text>
        <dbReference type="EC" id="3.4.24.59"/>
    </reaction>
</comment>
<dbReference type="InterPro" id="IPR024079">
    <property type="entry name" value="MetalloPept_cat_dom_sf"/>
</dbReference>
<dbReference type="InterPro" id="IPR033851">
    <property type="entry name" value="M3A_MIP"/>
</dbReference>
<evidence type="ECO:0000313" key="15">
    <source>
        <dbReference type="EMBL" id="WFD43623.1"/>
    </source>
</evidence>
<keyword evidence="10 13" id="KW-0482">Metalloprotease</keyword>
<comment type="function">
    <text evidence="12">Cleaves proteins, imported into the mitochondrion, to their mature size. While most mitochondrial precursor proteins are processed to the mature form in one step by mitochondrial processing peptidase (MPP), the sequential cleavage by MIP of an octapeptide after initial processing by MPP is a required step for a subgroup of nuclear-encoded precursor proteins destined for the matrix or the inner membrane.</text>
</comment>
<dbReference type="GO" id="GO:0004222">
    <property type="term" value="F:metalloendopeptidase activity"/>
    <property type="evidence" value="ECO:0007669"/>
    <property type="project" value="UniProtKB-EC"/>
</dbReference>
<evidence type="ECO:0000256" key="8">
    <source>
        <dbReference type="ARBA" id="ARBA00022833"/>
    </source>
</evidence>
<evidence type="ECO:0000256" key="10">
    <source>
        <dbReference type="ARBA" id="ARBA00023049"/>
    </source>
</evidence>
<evidence type="ECO:0000256" key="7">
    <source>
        <dbReference type="ARBA" id="ARBA00022801"/>
    </source>
</evidence>
<comment type="cofactor">
    <cofactor evidence="13">
        <name>Zn(2+)</name>
        <dbReference type="ChEBI" id="CHEBI:29105"/>
    </cofactor>
    <text evidence="13">Binds 1 zinc ion.</text>
</comment>
<feature type="domain" description="Peptidase M3A/M3B catalytic" evidence="14">
    <location>
        <begin position="322"/>
        <end position="802"/>
    </location>
</feature>
<gene>
    <name evidence="15" type="primary">OCT1</name>
    <name evidence="15" type="ORF">MPSI1_002286</name>
</gene>
<dbReference type="SUPFAM" id="SSF55486">
    <property type="entry name" value="Metalloproteases ('zincins'), catalytic domain"/>
    <property type="match status" value="1"/>
</dbReference>
<dbReference type="PROSITE" id="PS51257">
    <property type="entry name" value="PROKAR_LIPOPROTEIN"/>
    <property type="match status" value="1"/>
</dbReference>
<dbReference type="GO" id="GO:0005759">
    <property type="term" value="C:mitochondrial matrix"/>
    <property type="evidence" value="ECO:0007669"/>
    <property type="project" value="UniProtKB-SubCell"/>
</dbReference>
<dbReference type="GO" id="GO:0046872">
    <property type="term" value="F:metal ion binding"/>
    <property type="evidence" value="ECO:0007669"/>
    <property type="project" value="UniProtKB-UniRule"/>
</dbReference>
<evidence type="ECO:0000313" key="16">
    <source>
        <dbReference type="Proteomes" id="UP001214628"/>
    </source>
</evidence>
<organism evidence="15 16">
    <name type="scientific">Malassezia psittaci</name>
    <dbReference type="NCBI Taxonomy" id="1821823"/>
    <lineage>
        <taxon>Eukaryota</taxon>
        <taxon>Fungi</taxon>
        <taxon>Dikarya</taxon>
        <taxon>Basidiomycota</taxon>
        <taxon>Ustilaginomycotina</taxon>
        <taxon>Malasseziomycetes</taxon>
        <taxon>Malasseziales</taxon>
        <taxon>Malasseziaceae</taxon>
        <taxon>Malassezia</taxon>
    </lineage>
</organism>
<comment type="subcellular location">
    <subcellularLocation>
        <location evidence="2">Mitochondrion matrix</location>
    </subcellularLocation>
</comment>
<proteinExistence type="inferred from homology"/>
<evidence type="ECO:0000256" key="13">
    <source>
        <dbReference type="RuleBase" id="RU003435"/>
    </source>
</evidence>
<keyword evidence="5 13" id="KW-0645">Protease</keyword>
<dbReference type="PANTHER" id="PTHR11804:SF79">
    <property type="entry name" value="MITOCHONDRIAL INTERMEDIATE PEPTIDASE"/>
    <property type="match status" value="1"/>
</dbReference>
<evidence type="ECO:0000256" key="1">
    <source>
        <dbReference type="ARBA" id="ARBA00000436"/>
    </source>
</evidence>
<dbReference type="CDD" id="cd06457">
    <property type="entry name" value="M3A_MIP"/>
    <property type="match status" value="1"/>
</dbReference>
<dbReference type="FunFam" id="3.40.390.10:FF:000055">
    <property type="entry name" value="Related to mitochondrial intermediate peptidase"/>
    <property type="match status" value="1"/>
</dbReference>
<evidence type="ECO:0000256" key="9">
    <source>
        <dbReference type="ARBA" id="ARBA00022946"/>
    </source>
</evidence>
<keyword evidence="8 13" id="KW-0862">Zinc</keyword>
<comment type="similarity">
    <text evidence="3 13">Belongs to the peptidase M3 family.</text>
</comment>
<dbReference type="EC" id="3.4.24.59" evidence="4"/>
<keyword evidence="16" id="KW-1185">Reference proteome</keyword>
<dbReference type="InterPro" id="IPR024077">
    <property type="entry name" value="Neurolysin/TOP_dom2"/>
</dbReference>
<keyword evidence="7 13" id="KW-0378">Hydrolase</keyword>
<keyword evidence="11" id="KW-0496">Mitochondrion</keyword>
<sequence length="814" mass="92828">MLVRRAIRPVWKSRGLHASCAFFSSCEEPSGIEQAQGRSGIKVWRPEPRHMHHASVSTANNKRLAIEAGVPPAIEQDHENMRSLLDLPRLHVPQRTVGSSTGLFEVGSLVEPKVLLEIAKKAMLRAQLIVNRIERAGDVGSPREELTKVVNNLDRLSDQLCSVIDMAEYLRHAHPEHAWVDAANDTYEYMCNFMNQLNTNTKLYLALKRAMEDKEIWNSMSEEAQSVAIIFMRDFEKSGIHLPPQERDRFVELSDEILVLGRAFLQDISARTSDQVTDFPLDLLKGMDRNIISSLRAQTGFSRRSNTMPVVPGSWELHCINKYAPDERARRLAYLISYTGRHKPVEILEKLLHARYELAKLTGKSSFAEMTLVDKMSGAPANVERFLDLVVDATRPRAMDIMKQLQEFKQDKDQPIQAWDREYLSELYVEKHHPRDLKPLSPYFSLGSVFTGISRLFYLLYGIHFRAVPVRPGEVWSPDVLKLEVVDEDEGAVIGTMYCDLFAREGKPPSAAHYTVRCSRRVDQDDPMNDLHYGRTDDMPKEIDMTNLLDIQGMDSSDRPGKFQLPIIVLMTDFQWPSRQNDGVSLLRWHEVETLFHEMGHALHSMCGRTEFHNVSGTRCATDFVETPSILMEHFLMNPEVIKLTAQHYKTGEPLPYDQLCAHLKTQKELDVIDTQHQILLSQIDQQYHSERAGSQDFDTTAELHRVQARIGLYPAIDDATWQGQFGHLFGYGATYYSYLLDRAIASRIWNKVFADQPLSREAGETFKNEVLKYGGGKNPWTMLSKLLQDDQITQGDQKAMETIGTWGLGDSKL</sequence>
<dbReference type="GO" id="GO:0006518">
    <property type="term" value="P:peptide metabolic process"/>
    <property type="evidence" value="ECO:0007669"/>
    <property type="project" value="TreeGrafter"/>
</dbReference>
<dbReference type="Proteomes" id="UP001214628">
    <property type="component" value="Chromosome 3"/>
</dbReference>
<evidence type="ECO:0000256" key="11">
    <source>
        <dbReference type="ARBA" id="ARBA00023128"/>
    </source>
</evidence>
<evidence type="ECO:0000256" key="2">
    <source>
        <dbReference type="ARBA" id="ARBA00004305"/>
    </source>
</evidence>
<accession>A0AAF0F6I0</accession>
<evidence type="ECO:0000256" key="6">
    <source>
        <dbReference type="ARBA" id="ARBA00022723"/>
    </source>
</evidence>
<evidence type="ECO:0000256" key="5">
    <source>
        <dbReference type="ARBA" id="ARBA00022670"/>
    </source>
</evidence>
<dbReference type="InterPro" id="IPR001567">
    <property type="entry name" value="Pept_M3A_M3B_dom"/>
</dbReference>
<dbReference type="Pfam" id="PF01432">
    <property type="entry name" value="Peptidase_M3"/>
    <property type="match status" value="1"/>
</dbReference>
<dbReference type="Gene3D" id="1.10.1370.10">
    <property type="entry name" value="Neurolysin, domain 3"/>
    <property type="match status" value="1"/>
</dbReference>
<evidence type="ECO:0000259" key="14">
    <source>
        <dbReference type="Pfam" id="PF01432"/>
    </source>
</evidence>
<name>A0AAF0F6I0_9BASI</name>
<dbReference type="GO" id="GO:0006627">
    <property type="term" value="P:protein processing involved in protein targeting to mitochondrion"/>
    <property type="evidence" value="ECO:0007669"/>
    <property type="project" value="TreeGrafter"/>
</dbReference>
<dbReference type="EMBL" id="CP118377">
    <property type="protein sequence ID" value="WFD43623.1"/>
    <property type="molecule type" value="Genomic_DNA"/>
</dbReference>
<reference evidence="15" key="1">
    <citation type="submission" date="2023-02" db="EMBL/GenBank/DDBJ databases">
        <title>Mating type loci evolution in Malassezia.</title>
        <authorList>
            <person name="Coelho M.A."/>
        </authorList>
    </citation>
    <scope>NUCLEOTIDE SEQUENCE</scope>
    <source>
        <strain evidence="15">CBS 14136</strain>
    </source>
</reference>